<dbReference type="InterPro" id="IPR023606">
    <property type="entry name" value="CoA-Trfase_III_dom_1_sf"/>
</dbReference>
<dbReference type="EMBL" id="JAAZQQ010000004">
    <property type="protein sequence ID" value="NKX45621.1"/>
    <property type="molecule type" value="Genomic_DNA"/>
</dbReference>
<sequence>MTAPLTGVRVLELARILAGPWAGQTLADLGAEVIKVEAPEGDDTRRWGPPFVEREGDRTAAYFHACNRGKKSVIADFRTPEGQARVRDLAAGADVVIENFKLGGLVKYGLDYDSLRAINPGLVYCSITGFGQTGPYAHRAGYDYIIQGMSGLMSVTGAPEGQPQKVGVAVTDILTGLYSVNAILAALHLRQSTGRGQHIDMSLMDVATAFMANQAMNYLTTGVAPQRIGNAHQNLAPYQVFDCRDGWIIIATGNDAQYRRLCGILGVAEMAADPAFLSNADRIANRDEMTRRLTAATLGWGKADLLAACEAEGVPAGPINDLAEVFADPQVQARGMRIELGGVPGVRPPFRFSDAEVALERPGPALGQHDGIAGWSER</sequence>
<keyword evidence="1 2" id="KW-0808">Transferase</keyword>
<proteinExistence type="predicted"/>
<protein>
    <submittedName>
        <fullName evidence="2">CoA transferase</fullName>
    </submittedName>
</protein>
<dbReference type="InterPro" id="IPR003673">
    <property type="entry name" value="CoA-Trfase_fam_III"/>
</dbReference>
<dbReference type="InterPro" id="IPR044855">
    <property type="entry name" value="CoA-Trfase_III_dom3_sf"/>
</dbReference>
<reference evidence="2 3" key="1">
    <citation type="submission" date="2020-04" db="EMBL/GenBank/DDBJ databases">
        <authorList>
            <person name="Yoon J."/>
        </authorList>
    </citation>
    <scope>NUCLEOTIDE SEQUENCE [LARGE SCALE GENOMIC DNA]</scope>
    <source>
        <strain evidence="2 3">KMU-115</strain>
    </source>
</reference>
<keyword evidence="3" id="KW-1185">Reference proteome</keyword>
<dbReference type="AlphaFoldDB" id="A0A7X6H074"/>
<organism evidence="2 3">
    <name type="scientific">Roseicyclus persicicus</name>
    <dbReference type="NCBI Taxonomy" id="2650661"/>
    <lineage>
        <taxon>Bacteria</taxon>
        <taxon>Pseudomonadati</taxon>
        <taxon>Pseudomonadota</taxon>
        <taxon>Alphaproteobacteria</taxon>
        <taxon>Rhodobacterales</taxon>
        <taxon>Roseobacteraceae</taxon>
        <taxon>Roseicyclus</taxon>
    </lineage>
</organism>
<dbReference type="Pfam" id="PF02515">
    <property type="entry name" value="CoA_transf_3"/>
    <property type="match status" value="1"/>
</dbReference>
<dbReference type="Proteomes" id="UP000526408">
    <property type="component" value="Unassembled WGS sequence"/>
</dbReference>
<evidence type="ECO:0000256" key="1">
    <source>
        <dbReference type="ARBA" id="ARBA00022679"/>
    </source>
</evidence>
<dbReference type="GO" id="GO:0008410">
    <property type="term" value="F:CoA-transferase activity"/>
    <property type="evidence" value="ECO:0007669"/>
    <property type="project" value="TreeGrafter"/>
</dbReference>
<dbReference type="InterPro" id="IPR050483">
    <property type="entry name" value="CoA-transferase_III_domain"/>
</dbReference>
<evidence type="ECO:0000313" key="3">
    <source>
        <dbReference type="Proteomes" id="UP000526408"/>
    </source>
</evidence>
<dbReference type="PANTHER" id="PTHR48207">
    <property type="entry name" value="SUCCINATE--HYDROXYMETHYLGLUTARATE COA-TRANSFERASE"/>
    <property type="match status" value="1"/>
</dbReference>
<dbReference type="RefSeq" id="WP_168623997.1">
    <property type="nucleotide sequence ID" value="NZ_JAAZQQ010000004.1"/>
</dbReference>
<dbReference type="SUPFAM" id="SSF89796">
    <property type="entry name" value="CoA-transferase family III (CaiB/BaiF)"/>
    <property type="match status" value="1"/>
</dbReference>
<dbReference type="Gene3D" id="3.30.1540.10">
    <property type="entry name" value="formyl-coa transferase, domain 3"/>
    <property type="match status" value="1"/>
</dbReference>
<name>A0A7X6H074_9RHOB</name>
<dbReference type="Gene3D" id="3.40.50.10540">
    <property type="entry name" value="Crotonobetainyl-coa:carnitine coa-transferase, domain 1"/>
    <property type="match status" value="1"/>
</dbReference>
<dbReference type="PANTHER" id="PTHR48207:SF3">
    <property type="entry name" value="SUCCINATE--HYDROXYMETHYLGLUTARATE COA-TRANSFERASE"/>
    <property type="match status" value="1"/>
</dbReference>
<accession>A0A7X6H074</accession>
<gene>
    <name evidence="2" type="ORF">HCU73_13580</name>
</gene>
<evidence type="ECO:0000313" key="2">
    <source>
        <dbReference type="EMBL" id="NKX45621.1"/>
    </source>
</evidence>
<comment type="caution">
    <text evidence="2">The sequence shown here is derived from an EMBL/GenBank/DDBJ whole genome shotgun (WGS) entry which is preliminary data.</text>
</comment>